<dbReference type="PANTHER" id="PTHR13803:SF39">
    <property type="entry name" value="SECRETORY 24AB, ISOFORM A"/>
    <property type="match status" value="1"/>
</dbReference>
<dbReference type="InterPro" id="IPR036465">
    <property type="entry name" value="vWFA_dom_sf"/>
</dbReference>
<dbReference type="Gene3D" id="3.40.50.410">
    <property type="entry name" value="von Willebrand factor, type A domain"/>
    <property type="match status" value="1"/>
</dbReference>
<dbReference type="PANTHER" id="PTHR13803">
    <property type="entry name" value="SEC24-RELATED PROTEIN"/>
    <property type="match status" value="1"/>
</dbReference>
<dbReference type="CDD" id="cd01479">
    <property type="entry name" value="Sec24-like"/>
    <property type="match status" value="1"/>
</dbReference>
<proteinExistence type="inferred from homology"/>
<dbReference type="InterPro" id="IPR036174">
    <property type="entry name" value="Znf_Sec23_Sec24_sf"/>
</dbReference>
<evidence type="ECO:0000256" key="1">
    <source>
        <dbReference type="ARBA" id="ARBA00004394"/>
    </source>
</evidence>
<evidence type="ECO:0000259" key="5">
    <source>
        <dbReference type="Pfam" id="PF04810"/>
    </source>
</evidence>
<comment type="similarity">
    <text evidence="2">Belongs to the SEC23/SEC24 family. SEC24 subfamily.</text>
</comment>
<feature type="region of interest" description="Disordered" evidence="4">
    <location>
        <begin position="1"/>
        <end position="175"/>
    </location>
</feature>
<dbReference type="InterPro" id="IPR006895">
    <property type="entry name" value="Znf_Sec23_Sec24"/>
</dbReference>
<dbReference type="AlphaFoldDB" id="A0A9W8ARC4"/>
<dbReference type="InterPro" id="IPR012990">
    <property type="entry name" value="Beta-sandwich_Sec23_24"/>
</dbReference>
<gene>
    <name evidence="8" type="primary">SEC24</name>
    <name evidence="8" type="ORF">IWQ62_005248</name>
</gene>
<feature type="region of interest" description="Disordered" evidence="4">
    <location>
        <begin position="192"/>
        <end position="255"/>
    </location>
</feature>
<feature type="compositionally biased region" description="Pro residues" evidence="4">
    <location>
        <begin position="40"/>
        <end position="64"/>
    </location>
</feature>
<comment type="subcellular location">
    <subcellularLocation>
        <location evidence="1">Golgi apparatus membrane</location>
    </subcellularLocation>
</comment>
<dbReference type="OrthoDB" id="49016at2759"/>
<evidence type="ECO:0000313" key="9">
    <source>
        <dbReference type="Proteomes" id="UP001150925"/>
    </source>
</evidence>
<feature type="compositionally biased region" description="Pro residues" evidence="4">
    <location>
        <begin position="98"/>
        <end position="108"/>
    </location>
</feature>
<dbReference type="SUPFAM" id="SSF82919">
    <property type="entry name" value="Zn-finger domain of Sec23/24"/>
    <property type="match status" value="1"/>
</dbReference>
<feature type="non-terminal residue" evidence="8">
    <location>
        <position position="729"/>
    </location>
</feature>
<evidence type="ECO:0000256" key="3">
    <source>
        <dbReference type="ARBA" id="ARBA00023034"/>
    </source>
</evidence>
<feature type="domain" description="Zinc finger Sec23/Sec24-type" evidence="5">
    <location>
        <begin position="357"/>
        <end position="394"/>
    </location>
</feature>
<dbReference type="Gene3D" id="2.30.30.380">
    <property type="entry name" value="Zn-finger domain of Sec23/24"/>
    <property type="match status" value="1"/>
</dbReference>
<keyword evidence="3" id="KW-0333">Golgi apparatus</keyword>
<keyword evidence="9" id="KW-1185">Reference proteome</keyword>
<evidence type="ECO:0000256" key="2">
    <source>
        <dbReference type="ARBA" id="ARBA00008334"/>
    </source>
</evidence>
<evidence type="ECO:0000256" key="4">
    <source>
        <dbReference type="SAM" id="MobiDB-lite"/>
    </source>
</evidence>
<dbReference type="SUPFAM" id="SSF53300">
    <property type="entry name" value="vWA-like"/>
    <property type="match status" value="1"/>
</dbReference>
<name>A0A9W8ARC4_9FUNG</name>
<dbReference type="GO" id="GO:0000139">
    <property type="term" value="C:Golgi membrane"/>
    <property type="evidence" value="ECO:0007669"/>
    <property type="project" value="UniProtKB-SubCell"/>
</dbReference>
<feature type="compositionally biased region" description="Pro residues" evidence="4">
    <location>
        <begin position="18"/>
        <end position="33"/>
    </location>
</feature>
<dbReference type="GO" id="GO:0070971">
    <property type="term" value="C:endoplasmic reticulum exit site"/>
    <property type="evidence" value="ECO:0007669"/>
    <property type="project" value="TreeGrafter"/>
</dbReference>
<comment type="caution">
    <text evidence="8">The sequence shown here is derived from an EMBL/GenBank/DDBJ whole genome shotgun (WGS) entry which is preliminary data.</text>
</comment>
<evidence type="ECO:0000313" key="8">
    <source>
        <dbReference type="EMBL" id="KAJ1956689.1"/>
    </source>
</evidence>
<feature type="compositionally biased region" description="Low complexity" evidence="4">
    <location>
        <begin position="156"/>
        <end position="171"/>
    </location>
</feature>
<dbReference type="GO" id="GO:0030127">
    <property type="term" value="C:COPII vesicle coat"/>
    <property type="evidence" value="ECO:0007669"/>
    <property type="project" value="InterPro"/>
</dbReference>
<feature type="domain" description="Sec23/Sec24 beta-sandwich" evidence="7">
    <location>
        <begin position="675"/>
        <end position="726"/>
    </location>
</feature>
<dbReference type="InterPro" id="IPR041742">
    <property type="entry name" value="Sec24-like_trunk_dom"/>
</dbReference>
<protein>
    <submittedName>
        <fullName evidence="8">COPII subunit</fullName>
    </submittedName>
</protein>
<dbReference type="GO" id="GO:0000149">
    <property type="term" value="F:SNARE binding"/>
    <property type="evidence" value="ECO:0007669"/>
    <property type="project" value="TreeGrafter"/>
</dbReference>
<dbReference type="Pfam" id="PF08033">
    <property type="entry name" value="Sec23_BS"/>
    <property type="match status" value="1"/>
</dbReference>
<dbReference type="GO" id="GO:0008270">
    <property type="term" value="F:zinc ion binding"/>
    <property type="evidence" value="ECO:0007669"/>
    <property type="project" value="InterPro"/>
</dbReference>
<dbReference type="SUPFAM" id="SSF81995">
    <property type="entry name" value="beta-sandwich domain of Sec23/24"/>
    <property type="match status" value="1"/>
</dbReference>
<dbReference type="GO" id="GO:0006886">
    <property type="term" value="P:intracellular protein transport"/>
    <property type="evidence" value="ECO:0007669"/>
    <property type="project" value="InterPro"/>
</dbReference>
<dbReference type="InterPro" id="IPR006896">
    <property type="entry name" value="Sec23/24_trunk_dom"/>
</dbReference>
<dbReference type="EMBL" id="JANBPY010002079">
    <property type="protein sequence ID" value="KAJ1956689.1"/>
    <property type="molecule type" value="Genomic_DNA"/>
</dbReference>
<dbReference type="Pfam" id="PF04811">
    <property type="entry name" value="Sec23_trunk"/>
    <property type="match status" value="1"/>
</dbReference>
<dbReference type="Gene3D" id="2.60.40.1670">
    <property type="entry name" value="beta-sandwich domain of Sec23/24"/>
    <property type="match status" value="1"/>
</dbReference>
<feature type="domain" description="Sec23/Sec24 trunk" evidence="6">
    <location>
        <begin position="431"/>
        <end position="668"/>
    </location>
</feature>
<dbReference type="Proteomes" id="UP001150925">
    <property type="component" value="Unassembled WGS sequence"/>
</dbReference>
<evidence type="ECO:0000259" key="7">
    <source>
        <dbReference type="Pfam" id="PF08033"/>
    </source>
</evidence>
<feature type="compositionally biased region" description="Low complexity" evidence="4">
    <location>
        <begin position="192"/>
        <end position="208"/>
    </location>
</feature>
<sequence length="729" mass="78003">MSQPPPPLAAQPAHTATPPRPRPLPPGARPMPPHSAGAPRPRPPVPGSHPVVPPGHPNWRPPMRPSQSIGTPTARPPGPANTAQVHSPMHQRPHAPAGYPPHVRPPVSGPGTPVRPVGPPTMPSYSFPGRPLGVPTPGANPRPAGYSHPTSPVPLGTPGSPTSHSGSASGHGSRRRLYPEQITSVYTQPLMSATTAPPTTTPSGGATAVPSGGSSVPQYFVPGAEGTPQASTAPVHPGYTPSTAQGYPNTPMDALQNQFSNMSMGAGQGSLPSSLLAGPPEIWTLDQSTTPDVILPPHTSAVPSPVLCDPSHMRSTLVNVPHSASLLKKSKLVWGMTFTPFKTQGEGEAALPVVHDIVRCRRCRTYLNPFIQFTDGGHKWVCNLCGLKNEVPSFFDYDPHYQTPVDRFQRPDLNHAVVEYLAPAQYMNRPPQPPVYVFIIDVSHDAVRNGSVGVVAQSILDSLDSIPNADGRVMVSILTVDHALHFYSMTSESTEPQMLVVADLDETFIPFPSQLLVNLAECRPTIESLLGRLGEMFQSSTSTLFALGPALQAARRLIQHVGGKIIVCQSCPANHGVGALKNREDPKVSGTPKESELLKPADGFYSAFIQQVLGLQITVDFFIFASQYVDLASTIPLAKTSGGSVHMYPSFLSTRSSDVHKVQTEIRRFLARENGWEAVLRIRASPGVRFPAYYGHHFLRSTDLLALPNVTPDHCYAADLTLESDLAGQ</sequence>
<dbReference type="GO" id="GO:0090110">
    <property type="term" value="P:COPII-coated vesicle cargo loading"/>
    <property type="evidence" value="ECO:0007669"/>
    <property type="project" value="TreeGrafter"/>
</dbReference>
<evidence type="ECO:0000259" key="6">
    <source>
        <dbReference type="Pfam" id="PF04811"/>
    </source>
</evidence>
<dbReference type="InterPro" id="IPR050550">
    <property type="entry name" value="SEC23_SEC24_subfamily"/>
</dbReference>
<organism evidence="8 9">
    <name type="scientific">Dispira parvispora</name>
    <dbReference type="NCBI Taxonomy" id="1520584"/>
    <lineage>
        <taxon>Eukaryota</taxon>
        <taxon>Fungi</taxon>
        <taxon>Fungi incertae sedis</taxon>
        <taxon>Zoopagomycota</taxon>
        <taxon>Kickxellomycotina</taxon>
        <taxon>Dimargaritomycetes</taxon>
        <taxon>Dimargaritales</taxon>
        <taxon>Dimargaritaceae</taxon>
        <taxon>Dispira</taxon>
    </lineage>
</organism>
<dbReference type="Pfam" id="PF04810">
    <property type="entry name" value="zf-Sec23_Sec24"/>
    <property type="match status" value="1"/>
</dbReference>
<accession>A0A9W8ARC4</accession>
<reference evidence="8" key="1">
    <citation type="submission" date="2022-07" db="EMBL/GenBank/DDBJ databases">
        <title>Phylogenomic reconstructions and comparative analyses of Kickxellomycotina fungi.</title>
        <authorList>
            <person name="Reynolds N.K."/>
            <person name="Stajich J.E."/>
            <person name="Barry K."/>
            <person name="Grigoriev I.V."/>
            <person name="Crous P."/>
            <person name="Smith M.E."/>
        </authorList>
    </citation>
    <scope>NUCLEOTIDE SEQUENCE</scope>
    <source>
        <strain evidence="8">RSA 1196</strain>
    </source>
</reference>